<dbReference type="Gene3D" id="3.30.70.1070">
    <property type="entry name" value="Sporulation related repeat"/>
    <property type="match status" value="1"/>
</dbReference>
<dbReference type="InterPro" id="IPR007730">
    <property type="entry name" value="SPOR-like_dom"/>
</dbReference>
<gene>
    <name evidence="3" type="ORF">RIEGSTA812A_PEG_56</name>
</gene>
<protein>
    <recommendedName>
        <fullName evidence="2">SPOR domain-containing protein</fullName>
    </recommendedName>
</protein>
<keyword evidence="1" id="KW-0472">Membrane</keyword>
<dbReference type="InterPro" id="IPR036680">
    <property type="entry name" value="SPOR-like_sf"/>
</dbReference>
<evidence type="ECO:0000313" key="3">
    <source>
        <dbReference type="EMBL" id="VBB68583.1"/>
    </source>
</evidence>
<dbReference type="SUPFAM" id="SSF110997">
    <property type="entry name" value="Sporulation related repeat"/>
    <property type="match status" value="1"/>
</dbReference>
<keyword evidence="1" id="KW-1133">Transmembrane helix</keyword>
<dbReference type="GO" id="GO:0042834">
    <property type="term" value="F:peptidoglycan binding"/>
    <property type="evidence" value="ECO:0007669"/>
    <property type="project" value="InterPro"/>
</dbReference>
<proteinExistence type="predicted"/>
<sequence>MPGIDEDDQVFGHVSSNSRCLKVAKDTRDAVKLHDRVHSRRGSRDITLWVIIFLLIAGSASGTGWYFYSRFPRSVQVSIEIPVLLAPPEAIKGTPDQDKRLYQRRGGKDFLPKGPAGLDSSRDTPMIVIPVVPTPAPIISVISPTIPSGFILWTDEQVAFLHRNIFKRRIMENTVHSVPVPQLAAPAALLSHARLQLGSFKDTGDAERAWVQLRHRHGDLLSGIQHIIVPVNLGVKGTWYRVYAGPYDDIQRALLVCKALHERSTGCLLALQ</sequence>
<dbReference type="PROSITE" id="PS51724">
    <property type="entry name" value="SPOR"/>
    <property type="match status" value="1"/>
</dbReference>
<evidence type="ECO:0000256" key="1">
    <source>
        <dbReference type="SAM" id="Phobius"/>
    </source>
</evidence>
<dbReference type="AlphaFoldDB" id="A0A484H784"/>
<feature type="transmembrane region" description="Helical" evidence="1">
    <location>
        <begin position="46"/>
        <end position="68"/>
    </location>
</feature>
<evidence type="ECO:0000259" key="2">
    <source>
        <dbReference type="PROSITE" id="PS51724"/>
    </source>
</evidence>
<accession>A0A484H784</accession>
<organism evidence="3">
    <name type="scientific">invertebrate metagenome</name>
    <dbReference type="NCBI Taxonomy" id="1711999"/>
    <lineage>
        <taxon>unclassified sequences</taxon>
        <taxon>metagenomes</taxon>
        <taxon>organismal metagenomes</taxon>
    </lineage>
</organism>
<name>A0A484H784_9ZZZZ</name>
<dbReference type="Pfam" id="PF05036">
    <property type="entry name" value="SPOR"/>
    <property type="match status" value="1"/>
</dbReference>
<keyword evidence="1" id="KW-0812">Transmembrane</keyword>
<reference evidence="3" key="1">
    <citation type="submission" date="2018-10" db="EMBL/GenBank/DDBJ databases">
        <authorList>
            <person name="Gruber-Vodicka H."/>
            <person name="Jaeckle O."/>
        </authorList>
    </citation>
    <scope>NUCLEOTIDE SEQUENCE</scope>
</reference>
<dbReference type="EMBL" id="LR026963">
    <property type="protein sequence ID" value="VBB68583.1"/>
    <property type="molecule type" value="Genomic_DNA"/>
</dbReference>
<feature type="domain" description="SPOR" evidence="2">
    <location>
        <begin position="187"/>
        <end position="272"/>
    </location>
</feature>